<comment type="caution">
    <text evidence="1">The sequence shown here is derived from an EMBL/GenBank/DDBJ whole genome shotgun (WGS) entry which is preliminary data.</text>
</comment>
<sequence>METRTKPSPILLLPGETHHVAKDGKSRTRYSIINYDDAKNSSYYIEEEYDLQNAKKKFIVQSNHDSQRRPIGSIDIHEIQDGIESGIGTGSLTWESALVSSLFFASRSHLLYGNCLELGGGLGLGILLTNMLVCRVGLHHSIKSFTISDYNNNVLNQSMENIANNYEQVDAGVVMDVKYVNWYDYDTENFNAKENNKCYDTIIGSDIVYRIKDIQPLLNTIKSLLKEDGAAHIYGPNNRAAIQTFHQEARRDPSLTVLSKIIHVERCRLQEDSCDNPQQSLSQIYRTSSSQTVPFLHLTIFRKLPTEMDTTCMESID</sequence>
<protein>
    <recommendedName>
        <fullName evidence="3">Calmodulin-lysine N-methyltransferase</fullName>
    </recommendedName>
</protein>
<reference evidence="1 2" key="1">
    <citation type="journal article" date="2021" name="Sci. Rep.">
        <title>The genome of the diatom Chaetoceros tenuissimus carries an ancient integrated fragment of an extant virus.</title>
        <authorList>
            <person name="Hongo Y."/>
            <person name="Kimura K."/>
            <person name="Takaki Y."/>
            <person name="Yoshida Y."/>
            <person name="Baba S."/>
            <person name="Kobayashi G."/>
            <person name="Nagasaki K."/>
            <person name="Hano T."/>
            <person name="Tomaru Y."/>
        </authorList>
    </citation>
    <scope>NUCLEOTIDE SEQUENCE [LARGE SCALE GENOMIC DNA]</scope>
    <source>
        <strain evidence="1 2">NIES-3715</strain>
    </source>
</reference>
<dbReference type="InterPro" id="IPR019410">
    <property type="entry name" value="Methyltransf_16"/>
</dbReference>
<dbReference type="EMBL" id="BLLK01000025">
    <property type="protein sequence ID" value="GFH47968.1"/>
    <property type="molecule type" value="Genomic_DNA"/>
</dbReference>
<accession>A0AAD3CLW1</accession>
<organism evidence="1 2">
    <name type="scientific">Chaetoceros tenuissimus</name>
    <dbReference type="NCBI Taxonomy" id="426638"/>
    <lineage>
        <taxon>Eukaryota</taxon>
        <taxon>Sar</taxon>
        <taxon>Stramenopiles</taxon>
        <taxon>Ochrophyta</taxon>
        <taxon>Bacillariophyta</taxon>
        <taxon>Coscinodiscophyceae</taxon>
        <taxon>Chaetocerotophycidae</taxon>
        <taxon>Chaetocerotales</taxon>
        <taxon>Chaetocerotaceae</taxon>
        <taxon>Chaetoceros</taxon>
    </lineage>
</organism>
<gene>
    <name evidence="1" type="ORF">CTEN210_04444</name>
</gene>
<proteinExistence type="predicted"/>
<dbReference type="PANTHER" id="PTHR14614">
    <property type="entry name" value="HEPATOCELLULAR CARCINOMA-ASSOCIATED ANTIGEN"/>
    <property type="match status" value="1"/>
</dbReference>
<dbReference type="Pfam" id="PF10294">
    <property type="entry name" value="Methyltransf_16"/>
    <property type="match status" value="1"/>
</dbReference>
<dbReference type="Gene3D" id="3.40.50.150">
    <property type="entry name" value="Vaccinia Virus protein VP39"/>
    <property type="match status" value="1"/>
</dbReference>
<dbReference type="Proteomes" id="UP001054902">
    <property type="component" value="Unassembled WGS sequence"/>
</dbReference>
<evidence type="ECO:0008006" key="3">
    <source>
        <dbReference type="Google" id="ProtNLM"/>
    </source>
</evidence>
<name>A0AAD3CLW1_9STRA</name>
<keyword evidence="2" id="KW-1185">Reference proteome</keyword>
<dbReference type="InterPro" id="IPR029063">
    <property type="entry name" value="SAM-dependent_MTases_sf"/>
</dbReference>
<evidence type="ECO:0000313" key="1">
    <source>
        <dbReference type="EMBL" id="GFH47968.1"/>
    </source>
</evidence>
<dbReference type="AlphaFoldDB" id="A0AAD3CLW1"/>
<dbReference type="SUPFAM" id="SSF53335">
    <property type="entry name" value="S-adenosyl-L-methionine-dependent methyltransferases"/>
    <property type="match status" value="1"/>
</dbReference>
<evidence type="ECO:0000313" key="2">
    <source>
        <dbReference type="Proteomes" id="UP001054902"/>
    </source>
</evidence>